<reference evidence="2 3" key="1">
    <citation type="journal article" date="2006" name="J. Bacteriol.">
        <title>The genome sequence of the obligately chemolithoautotrophic, facultatively anaerobic bacterium Thiobacillus denitrificans.</title>
        <authorList>
            <person name="Beller H.R."/>
            <person name="Chain P.S."/>
            <person name="Letain T.E."/>
            <person name="Chakicherla A."/>
            <person name="Larimer F.W."/>
            <person name="Richardson P.M."/>
            <person name="Coleman M.A."/>
            <person name="Wood A.P."/>
            <person name="Kelly D.P."/>
        </authorList>
    </citation>
    <scope>NUCLEOTIDE SEQUENCE [LARGE SCALE GENOMIC DNA]</scope>
    <source>
        <strain evidence="2 3">ATCC 25259</strain>
    </source>
</reference>
<feature type="transmembrane region" description="Helical" evidence="1">
    <location>
        <begin position="12"/>
        <end position="35"/>
    </location>
</feature>
<organism evidence="2 3">
    <name type="scientific">Thiobacillus denitrificans (strain ATCC 25259 / T1)</name>
    <dbReference type="NCBI Taxonomy" id="292415"/>
    <lineage>
        <taxon>Bacteria</taxon>
        <taxon>Pseudomonadati</taxon>
        <taxon>Pseudomonadota</taxon>
        <taxon>Betaproteobacteria</taxon>
        <taxon>Nitrosomonadales</taxon>
        <taxon>Thiobacillaceae</taxon>
        <taxon>Thiobacillus</taxon>
    </lineage>
</organism>
<evidence type="ECO:0000313" key="3">
    <source>
        <dbReference type="Proteomes" id="UP000008291"/>
    </source>
</evidence>
<feature type="transmembrane region" description="Helical" evidence="1">
    <location>
        <begin position="74"/>
        <end position="93"/>
    </location>
</feature>
<dbReference type="RefSeq" id="WP_011312483.1">
    <property type="nucleotide sequence ID" value="NC_007404.1"/>
</dbReference>
<name>Q3SHG2_THIDA</name>
<keyword evidence="1" id="KW-1133">Transmembrane helix</keyword>
<dbReference type="EMBL" id="CP000116">
    <property type="protein sequence ID" value="AAZ97924.1"/>
    <property type="molecule type" value="Genomic_DNA"/>
</dbReference>
<protein>
    <submittedName>
        <fullName evidence="2">Uncharacterized protein</fullName>
    </submittedName>
</protein>
<feature type="transmembrane region" description="Helical" evidence="1">
    <location>
        <begin position="41"/>
        <end position="62"/>
    </location>
</feature>
<evidence type="ECO:0000256" key="1">
    <source>
        <dbReference type="SAM" id="Phobius"/>
    </source>
</evidence>
<dbReference type="KEGG" id="tbd:Tbd_1971"/>
<dbReference type="Proteomes" id="UP000008291">
    <property type="component" value="Chromosome"/>
</dbReference>
<keyword evidence="1" id="KW-0812">Transmembrane</keyword>
<keyword evidence="1" id="KW-0472">Membrane</keyword>
<dbReference type="STRING" id="292415.Tbd_1971"/>
<keyword evidence="3" id="KW-1185">Reference proteome</keyword>
<dbReference type="AlphaFoldDB" id="Q3SHG2"/>
<gene>
    <name evidence="2" type="ordered locus">Tbd_1971</name>
</gene>
<sequence length="102" mass="11219">MSTIEKQPISRLAPLTFAWAGLVALTLFSVVAGRWFDGGVWLQLFVAGTVWLKGVLVARGFIEVELAHPFIRRVVLAFVAFAPLALIGIAFFGDQFARWATL</sequence>
<proteinExistence type="predicted"/>
<dbReference type="eggNOG" id="ENOG503359N">
    <property type="taxonomic scope" value="Bacteria"/>
</dbReference>
<dbReference type="OrthoDB" id="9181767at2"/>
<accession>Q3SHG2</accession>
<evidence type="ECO:0000313" key="2">
    <source>
        <dbReference type="EMBL" id="AAZ97924.1"/>
    </source>
</evidence>
<dbReference type="HOGENOM" id="CLU_175439_2_0_4"/>